<evidence type="ECO:0000256" key="10">
    <source>
        <dbReference type="ARBA" id="ARBA00023288"/>
    </source>
</evidence>
<keyword evidence="9" id="KW-1035">Host cytoplasm</keyword>
<keyword evidence="11" id="KW-1160">Virus entry into host cell</keyword>
<dbReference type="InterPro" id="IPR033703">
    <property type="entry name" value="Rhv-like"/>
</dbReference>
<evidence type="ECO:0000313" key="14">
    <source>
        <dbReference type="Proteomes" id="UP000325989"/>
    </source>
</evidence>
<dbReference type="InterPro" id="IPR059138">
    <property type="entry name" value="Pico_VP1"/>
</dbReference>
<keyword evidence="4" id="KW-0945">Host-virus interaction</keyword>
<proteinExistence type="predicted"/>
<dbReference type="GO" id="GO:0043657">
    <property type="term" value="C:host cell"/>
    <property type="evidence" value="ECO:0007669"/>
    <property type="project" value="UniProtKB-SubCell"/>
</dbReference>
<reference evidence="13 14" key="1">
    <citation type="journal article" date="2012" name="PLoS ONE">
        <title>Genetic diversity of the genus cosavirus in the family picornaviridae: a new species, recombination, and 26 new genotypes.</title>
        <authorList>
            <person name="Kapusinszky B."/>
            <person name="Phan T.G."/>
            <person name="Kapoor A."/>
            <person name="Delwart E.L."/>
        </authorList>
    </citation>
    <scope>NUCLEOTIDE SEQUENCE [LARGE SCALE GENOMIC DNA]</scope>
    <source>
        <strain evidence="13 14">NG3</strain>
    </source>
</reference>
<keyword evidence="7" id="KW-1161">Viral attachment to host cell</keyword>
<dbReference type="GO" id="GO:0044423">
    <property type="term" value="C:virion component"/>
    <property type="evidence" value="ECO:0007669"/>
    <property type="project" value="UniProtKB-KW"/>
</dbReference>
<protein>
    <recommendedName>
        <fullName evidence="3">Genome polyprotein</fullName>
    </recommendedName>
</protein>
<evidence type="ECO:0000256" key="7">
    <source>
        <dbReference type="ARBA" id="ARBA00022804"/>
    </source>
</evidence>
<dbReference type="CDD" id="cd00205">
    <property type="entry name" value="rhv_like"/>
    <property type="match status" value="1"/>
</dbReference>
<feature type="non-terminal residue" evidence="13">
    <location>
        <position position="1"/>
    </location>
</feature>
<evidence type="ECO:0000256" key="3">
    <source>
        <dbReference type="ARBA" id="ARBA00020107"/>
    </source>
</evidence>
<comment type="subcellular location">
    <subcellularLocation>
        <location evidence="1">Host cytoplasm</location>
    </subcellularLocation>
    <subcellularLocation>
        <location evidence="2">Virion</location>
    </subcellularLocation>
</comment>
<name>A0A7G0T241_9PICO</name>
<dbReference type="GO" id="GO:0046718">
    <property type="term" value="P:symbiont entry into host cell"/>
    <property type="evidence" value="ECO:0007669"/>
    <property type="project" value="UniProtKB-KW"/>
</dbReference>
<evidence type="ECO:0000256" key="11">
    <source>
        <dbReference type="ARBA" id="ARBA00023296"/>
    </source>
</evidence>
<accession>A0A7G0T241</accession>
<evidence type="ECO:0000256" key="4">
    <source>
        <dbReference type="ARBA" id="ARBA00022581"/>
    </source>
</evidence>
<organism evidence="13 14">
    <name type="scientific">cosavirus A17</name>
    <dbReference type="NCBI Taxonomy" id="2757785"/>
    <lineage>
        <taxon>Viruses</taxon>
        <taxon>Riboviria</taxon>
        <taxon>Orthornavirae</taxon>
        <taxon>Pisuviricota</taxon>
        <taxon>Pisoniviricetes</taxon>
        <taxon>Picornavirales</taxon>
        <taxon>Picornaviridae</taxon>
        <taxon>Caphthovirinae</taxon>
        <taxon>Cosavirus</taxon>
        <taxon>Cosavirus asiani</taxon>
        <taxon>Cosavirus A</taxon>
    </lineage>
</organism>
<feature type="non-terminal residue" evidence="13">
    <location>
        <position position="301"/>
    </location>
</feature>
<dbReference type="Proteomes" id="UP000325989">
    <property type="component" value="Segment"/>
</dbReference>
<sequence length="301" mass="32713">LGLQSTINFVIPFISASDFRYNDVSVASALNSDGWFTVWLLNPLTYPPGTPPTQQIVMMLSAGSDFSYRLPISPGMAQTDGASGPHDNVECGVTDDADASLNSGHSVSLPTPHTHVDFFFDRYRYAGPLRSNARNGPKPVSYLDDAGKVKNMPEIFGTTNDRKPYTVCALSPYPSICGVAISSFMYGKSAASKKIIKLMAGDDLMYKSCPFTYYKCDLEFTVVPPLGHDRDYTVHWYPPGATLDQAEVMYGMSAGNSNFDDNGENHGSAIFSVNPAFYARGPCKVSAVIPFCAPTTLLPLY</sequence>
<keyword evidence="6" id="KW-0519">Myristate</keyword>
<feature type="domain" description="Picornavirus capsid VP1" evidence="12">
    <location>
        <begin position="88"/>
        <end position="299"/>
    </location>
</feature>
<dbReference type="SUPFAM" id="SSF88633">
    <property type="entry name" value="Positive stranded ssRNA viruses"/>
    <property type="match status" value="1"/>
</dbReference>
<evidence type="ECO:0000256" key="9">
    <source>
        <dbReference type="ARBA" id="ARBA00023200"/>
    </source>
</evidence>
<keyword evidence="8" id="KW-0946">Virion</keyword>
<evidence type="ECO:0000256" key="8">
    <source>
        <dbReference type="ARBA" id="ARBA00022844"/>
    </source>
</evidence>
<evidence type="ECO:0000256" key="6">
    <source>
        <dbReference type="ARBA" id="ARBA00022707"/>
    </source>
</evidence>
<evidence type="ECO:0000256" key="1">
    <source>
        <dbReference type="ARBA" id="ARBA00004192"/>
    </source>
</evidence>
<evidence type="ECO:0000313" key="13">
    <source>
        <dbReference type="EMBL" id="AFJ04548.1"/>
    </source>
</evidence>
<keyword evidence="10" id="KW-0449">Lipoprotein</keyword>
<dbReference type="InterPro" id="IPR029053">
    <property type="entry name" value="Viral_coat"/>
</dbReference>
<evidence type="ECO:0000259" key="12">
    <source>
        <dbReference type="Pfam" id="PF22663"/>
    </source>
</evidence>
<dbReference type="Pfam" id="PF22663">
    <property type="entry name" value="Rhv_5"/>
    <property type="match status" value="1"/>
</dbReference>
<dbReference type="EMBL" id="JN867769">
    <property type="protein sequence ID" value="AFJ04548.1"/>
    <property type="molecule type" value="Genomic_RNA"/>
</dbReference>
<evidence type="ECO:0000256" key="5">
    <source>
        <dbReference type="ARBA" id="ARBA00022706"/>
    </source>
</evidence>
<keyword evidence="5" id="KW-0167">Capsid protein</keyword>
<dbReference type="Gene3D" id="2.60.120.20">
    <property type="match status" value="2"/>
</dbReference>
<evidence type="ECO:0000256" key="2">
    <source>
        <dbReference type="ARBA" id="ARBA00004328"/>
    </source>
</evidence>
<dbReference type="GO" id="GO:0019062">
    <property type="term" value="P:virion attachment to host cell"/>
    <property type="evidence" value="ECO:0007669"/>
    <property type="project" value="UniProtKB-KW"/>
</dbReference>
<keyword evidence="5" id="KW-1143">T=pseudo3 icosahedral capsid protein</keyword>